<dbReference type="KEGG" id="amyt:AMYT_a0015"/>
<reference evidence="1 2" key="1">
    <citation type="submission" date="2017-09" db="EMBL/GenBank/DDBJ databases">
        <title>Genomics of the genus Arcobacter.</title>
        <authorList>
            <person name="Perez-Cataluna A."/>
            <person name="Figueras M.J."/>
            <person name="Salas-Masso N."/>
        </authorList>
    </citation>
    <scope>NUCLEOTIDE SEQUENCE [LARGE SCALE GENOMIC DNA]</scope>
    <source>
        <strain evidence="1 2">CECT 7386</strain>
    </source>
</reference>
<dbReference type="AlphaFoldDB" id="A0AAX2AHK4"/>
<proteinExistence type="predicted"/>
<dbReference type="Proteomes" id="UP000290092">
    <property type="component" value="Unassembled WGS sequence"/>
</dbReference>
<evidence type="ECO:0000313" key="1">
    <source>
        <dbReference type="EMBL" id="RXK14981.1"/>
    </source>
</evidence>
<evidence type="ECO:0000313" key="2">
    <source>
        <dbReference type="Proteomes" id="UP000290092"/>
    </source>
</evidence>
<keyword evidence="2" id="KW-1185">Reference proteome</keyword>
<comment type="caution">
    <text evidence="1">The sequence shown here is derived from an EMBL/GenBank/DDBJ whole genome shotgun (WGS) entry which is preliminary data.</text>
</comment>
<name>A0AAX2AHK4_9BACT</name>
<dbReference type="EMBL" id="NXID01000046">
    <property type="protein sequence ID" value="RXK14981.1"/>
    <property type="molecule type" value="Genomic_DNA"/>
</dbReference>
<accession>A0AAX2AHK4</accession>
<protein>
    <submittedName>
        <fullName evidence="1">Uncharacterized protein</fullName>
    </submittedName>
</protein>
<organism evidence="1 2">
    <name type="scientific">Malaciobacter mytili LMG 24559</name>
    <dbReference type="NCBI Taxonomy" id="1032238"/>
    <lineage>
        <taxon>Bacteria</taxon>
        <taxon>Pseudomonadati</taxon>
        <taxon>Campylobacterota</taxon>
        <taxon>Epsilonproteobacteria</taxon>
        <taxon>Campylobacterales</taxon>
        <taxon>Arcobacteraceae</taxon>
        <taxon>Malaciobacter</taxon>
    </lineage>
</organism>
<sequence length="69" mass="8006">MTWDSFGAPKFNIVLGEILMIKIVKKRKEVLEERFLELLKYGVVINPEVLTDKVFKIVKEGVKDEKLQA</sequence>
<gene>
    <name evidence="1" type="ORF">CP985_10950</name>
</gene>